<organism evidence="2 3">
    <name type="scientific">Hydrogenophaga aromaticivorans</name>
    <dbReference type="NCBI Taxonomy" id="2610898"/>
    <lineage>
        <taxon>Bacteria</taxon>
        <taxon>Pseudomonadati</taxon>
        <taxon>Pseudomonadota</taxon>
        <taxon>Betaproteobacteria</taxon>
        <taxon>Burkholderiales</taxon>
        <taxon>Comamonadaceae</taxon>
        <taxon>Hydrogenophaga</taxon>
    </lineage>
</organism>
<name>A0A7Y8GX39_9BURK</name>
<accession>A0A7Y8GX39</accession>
<keyword evidence="3" id="KW-1185">Reference proteome</keyword>
<dbReference type="Proteomes" id="UP000545507">
    <property type="component" value="Unassembled WGS sequence"/>
</dbReference>
<dbReference type="RefSeq" id="WP_177136041.1">
    <property type="nucleotide sequence ID" value="NZ_VYGV01000011.1"/>
</dbReference>
<reference evidence="2 3" key="1">
    <citation type="submission" date="2019-09" db="EMBL/GenBank/DDBJ databases">
        <title>Hydrogenophaga aromatica sp. nov., isolated from a para-xylene-degrading enrichment culture.</title>
        <authorList>
            <person name="Tancsics A."/>
            <person name="Banerjee S."/>
        </authorList>
    </citation>
    <scope>NUCLEOTIDE SEQUENCE [LARGE SCALE GENOMIC DNA]</scope>
    <source>
        <strain evidence="2 3">D2P1</strain>
    </source>
</reference>
<protein>
    <submittedName>
        <fullName evidence="2">Uncharacterized protein</fullName>
    </submittedName>
</protein>
<gene>
    <name evidence="2" type="ORF">F3K02_12860</name>
</gene>
<evidence type="ECO:0000313" key="2">
    <source>
        <dbReference type="EMBL" id="NWF46136.1"/>
    </source>
</evidence>
<comment type="caution">
    <text evidence="2">The sequence shown here is derived from an EMBL/GenBank/DDBJ whole genome shotgun (WGS) entry which is preliminary data.</text>
</comment>
<dbReference type="AlphaFoldDB" id="A0A7Y8GX39"/>
<feature type="compositionally biased region" description="Polar residues" evidence="1">
    <location>
        <begin position="189"/>
        <end position="198"/>
    </location>
</feature>
<feature type="region of interest" description="Disordered" evidence="1">
    <location>
        <begin position="180"/>
        <end position="211"/>
    </location>
</feature>
<proteinExistence type="predicted"/>
<evidence type="ECO:0000313" key="3">
    <source>
        <dbReference type="Proteomes" id="UP000545507"/>
    </source>
</evidence>
<sequence>MGWSYACDRHYDKQCLIEDLTKPGVLSPGYTFLEHRVVGNHLWYLYQQPDGIKTIGLFMMASGGREMGWGHKGISESMGPYETDCPLSLLNMAGDVAPNESAAQWRERVRQHHAVSKTVSKSWATLSHGGLIELDGVKYEVLAGPQNGRTKALIKRLSDGKNFSLTRKVFKSCKLIAPERQASAEPPVTTDSAKASNARQEDLFDMAALPH</sequence>
<dbReference type="EMBL" id="VYGV01000011">
    <property type="protein sequence ID" value="NWF46136.1"/>
    <property type="molecule type" value="Genomic_DNA"/>
</dbReference>
<evidence type="ECO:0000256" key="1">
    <source>
        <dbReference type="SAM" id="MobiDB-lite"/>
    </source>
</evidence>